<reference evidence="1 2" key="1">
    <citation type="submission" date="2017-06" db="EMBL/GenBank/DDBJ databases">
        <authorList>
            <person name="Kim H.J."/>
            <person name="Triplett B.A."/>
        </authorList>
    </citation>
    <scope>NUCLEOTIDE SEQUENCE [LARGE SCALE GENOMIC DNA]</scope>
    <source>
        <strain evidence="1 2">CGMCC 4.5593</strain>
    </source>
</reference>
<keyword evidence="2" id="KW-1185">Reference proteome</keyword>
<sequence length="239" mass="23569">MSLLAALASRVVTVRSDLPVVEIDVASSRLRSALSLLAATLAASSGPSPALLLASASSHLDAAAGALGRAGDELSRYLASVGVVSGVPVPSAVAVSGSCPWADRVDVLTAQVGVARPSVDDRLSVSAVLRSAVSAASRGDRVALRQSLVVAPDSVGWSLAAHAAGRLGSVAPGSLQRDSLALLPRLLPGLPASDGAALVAQALRLPGDPVSAHPADVAAVGVVLVSVVLSLTGASPEDL</sequence>
<gene>
    <name evidence="1" type="ORF">SAMN05421812_103124</name>
</gene>
<evidence type="ECO:0000313" key="2">
    <source>
        <dbReference type="Proteomes" id="UP000198362"/>
    </source>
</evidence>
<organism evidence="1 2">
    <name type="scientific">Asanoa hainanensis</name>
    <dbReference type="NCBI Taxonomy" id="560556"/>
    <lineage>
        <taxon>Bacteria</taxon>
        <taxon>Bacillati</taxon>
        <taxon>Actinomycetota</taxon>
        <taxon>Actinomycetes</taxon>
        <taxon>Micromonosporales</taxon>
        <taxon>Micromonosporaceae</taxon>
        <taxon>Asanoa</taxon>
    </lineage>
</organism>
<dbReference type="EMBL" id="FZPH01000003">
    <property type="protein sequence ID" value="SNT09280.1"/>
    <property type="molecule type" value="Genomic_DNA"/>
</dbReference>
<dbReference type="Proteomes" id="UP000198362">
    <property type="component" value="Unassembled WGS sequence"/>
</dbReference>
<protein>
    <submittedName>
        <fullName evidence="1">Uncharacterized protein</fullName>
    </submittedName>
</protein>
<evidence type="ECO:0000313" key="1">
    <source>
        <dbReference type="EMBL" id="SNT09280.1"/>
    </source>
</evidence>
<dbReference type="AlphaFoldDB" id="A0A239JTY6"/>
<dbReference type="RefSeq" id="WP_089246404.1">
    <property type="nucleotide sequence ID" value="NZ_FZPH01000003.1"/>
</dbReference>
<name>A0A239JTY6_9ACTN</name>
<dbReference type="OrthoDB" id="9895451at2"/>
<proteinExistence type="predicted"/>
<accession>A0A239JTY6</accession>